<reference evidence="2" key="1">
    <citation type="journal article" date="2019" name="Int. J. Syst. Evol. Microbiol.">
        <title>The Global Catalogue of Microorganisms (GCM) 10K type strain sequencing project: providing services to taxonomists for standard genome sequencing and annotation.</title>
        <authorList>
            <consortium name="The Broad Institute Genomics Platform"/>
            <consortium name="The Broad Institute Genome Sequencing Center for Infectious Disease"/>
            <person name="Wu L."/>
            <person name="Ma J."/>
        </authorList>
    </citation>
    <scope>NUCLEOTIDE SEQUENCE [LARGE SCALE GENOMIC DNA]</scope>
    <source>
        <strain evidence="2">JCM 17137</strain>
    </source>
</reference>
<dbReference type="PANTHER" id="PTHR42708:SF1">
    <property type="entry name" value="GLIDING MOTILITY PROTEIN MGLA"/>
    <property type="match status" value="1"/>
</dbReference>
<gene>
    <name evidence="1" type="ORF">GCM10022402_49690</name>
</gene>
<dbReference type="PANTHER" id="PTHR42708">
    <property type="entry name" value="ATP/GTP-BINDING PROTEIN-RELATED"/>
    <property type="match status" value="1"/>
</dbReference>
<proteinExistence type="predicted"/>
<protein>
    <submittedName>
        <fullName evidence="1">Uncharacterized protein</fullName>
    </submittedName>
</protein>
<organism evidence="1 2">
    <name type="scientific">Salinactinospora qingdaonensis</name>
    <dbReference type="NCBI Taxonomy" id="702744"/>
    <lineage>
        <taxon>Bacteria</taxon>
        <taxon>Bacillati</taxon>
        <taxon>Actinomycetota</taxon>
        <taxon>Actinomycetes</taxon>
        <taxon>Streptosporangiales</taxon>
        <taxon>Nocardiopsidaceae</taxon>
        <taxon>Salinactinospora</taxon>
    </lineage>
</organism>
<comment type="caution">
    <text evidence="1">The sequence shown here is derived from an EMBL/GenBank/DDBJ whole genome shotgun (WGS) entry which is preliminary data.</text>
</comment>
<dbReference type="EMBL" id="BAABDD010000053">
    <property type="protein sequence ID" value="GAA3766582.1"/>
    <property type="molecule type" value="Genomic_DNA"/>
</dbReference>
<dbReference type="Proteomes" id="UP001500908">
    <property type="component" value="Unassembled WGS sequence"/>
</dbReference>
<sequence>MSSMSSPPSAVAKPAPTKQRFARDPLLVHSLVDPLASQANPGPVGVGSVLRGVWERAWPGVSVVELAVAVGMPLGAVLVAVQELLEQPREGGVWLALRPAVSLSEPAGVALARRLDRLAPAGSKRHAAEKRSGKLVIAGGPTAGKERLLASVAGGEVARLETLIPSSDRQEHRRVEMGFARCVAGGDAAVLVVATPSVPVGERFLWRDVARGAVGVVVAVDADRPGDALPALAACREQGLAHVVAVTSGCPRPERVEEVGAALALEPDIPTVAVDPGEPGACLAALAALAHTITTGGRA</sequence>
<dbReference type="InterPro" id="IPR052705">
    <property type="entry name" value="Gliding_Motility_GTPase"/>
</dbReference>
<evidence type="ECO:0000313" key="1">
    <source>
        <dbReference type="EMBL" id="GAA3766582.1"/>
    </source>
</evidence>
<keyword evidence="2" id="KW-1185">Reference proteome</keyword>
<name>A0ABP7GLJ5_9ACTN</name>
<accession>A0ABP7GLJ5</accession>
<evidence type="ECO:0000313" key="2">
    <source>
        <dbReference type="Proteomes" id="UP001500908"/>
    </source>
</evidence>